<dbReference type="PROSITE" id="PS51257">
    <property type="entry name" value="PROKAR_LIPOPROTEIN"/>
    <property type="match status" value="1"/>
</dbReference>
<dbReference type="InterPro" id="IPR018389">
    <property type="entry name" value="DctP_fam"/>
</dbReference>
<organism evidence="2 3">
    <name type="scientific">Brevibacterium aurantiacum</name>
    <dbReference type="NCBI Taxonomy" id="273384"/>
    <lineage>
        <taxon>Bacteria</taxon>
        <taxon>Bacillati</taxon>
        <taxon>Actinomycetota</taxon>
        <taxon>Actinomycetes</taxon>
        <taxon>Micrococcales</taxon>
        <taxon>Brevibacteriaceae</taxon>
        <taxon>Brevibacterium</taxon>
    </lineage>
</organism>
<dbReference type="EMBL" id="NRGQ01000013">
    <property type="protein sequence ID" value="PCC42702.1"/>
    <property type="molecule type" value="Genomic_DNA"/>
</dbReference>
<evidence type="ECO:0008006" key="4">
    <source>
        <dbReference type="Google" id="ProtNLM"/>
    </source>
</evidence>
<protein>
    <recommendedName>
        <fullName evidence="4">TRAP-type C4-dicarboxylate transport system, substrate-binding protein</fullName>
    </recommendedName>
</protein>
<accession>A0A2A3YSC8</accession>
<dbReference type="Pfam" id="PF03480">
    <property type="entry name" value="DctP"/>
    <property type="match status" value="1"/>
</dbReference>
<comment type="caution">
    <text evidence="2">The sequence shown here is derived from an EMBL/GenBank/DDBJ whole genome shotgun (WGS) entry which is preliminary data.</text>
</comment>
<dbReference type="NCBIfam" id="NF037995">
    <property type="entry name" value="TRAP_S1"/>
    <property type="match status" value="1"/>
</dbReference>
<evidence type="ECO:0000313" key="3">
    <source>
        <dbReference type="Proteomes" id="UP000218620"/>
    </source>
</evidence>
<dbReference type="PANTHER" id="PTHR33376:SF15">
    <property type="entry name" value="BLL6794 PROTEIN"/>
    <property type="match status" value="1"/>
</dbReference>
<keyword evidence="1" id="KW-0732">Signal</keyword>
<dbReference type="AlphaFoldDB" id="A0A2A3YSC8"/>
<reference evidence="2 3" key="1">
    <citation type="journal article" date="2017" name="Elife">
        <title>Extensive horizontal gene transfer in cheese-associated bacteria.</title>
        <authorList>
            <person name="Bonham K.S."/>
            <person name="Wolfe B.E."/>
            <person name="Dutton R.J."/>
        </authorList>
    </citation>
    <scope>NUCLEOTIDE SEQUENCE [LARGE SCALE GENOMIC DNA]</scope>
    <source>
        <strain evidence="2 3">962_8</strain>
    </source>
</reference>
<dbReference type="RefSeq" id="WP_096178331.1">
    <property type="nucleotide sequence ID" value="NZ_NRGQ01000013.1"/>
</dbReference>
<dbReference type="InterPro" id="IPR038404">
    <property type="entry name" value="TRAP_DctP_sf"/>
</dbReference>
<evidence type="ECO:0000256" key="1">
    <source>
        <dbReference type="ARBA" id="ARBA00022729"/>
    </source>
</evidence>
<proteinExistence type="predicted"/>
<gene>
    <name evidence="2" type="ORF">CIK65_10680</name>
</gene>
<evidence type="ECO:0000313" key="2">
    <source>
        <dbReference type="EMBL" id="PCC42702.1"/>
    </source>
</evidence>
<dbReference type="GO" id="GO:0055085">
    <property type="term" value="P:transmembrane transport"/>
    <property type="evidence" value="ECO:0007669"/>
    <property type="project" value="InterPro"/>
</dbReference>
<sequence>MDRSTSKAMTGIPVGRRSMLALAGLPLLLAGCGTVGTNPLTRGGRSASDIRVATYLTPSYKDLFPGIEMFVDTAAKAEGVSVDLYDSGTLLNAAQTMPGLIQGVADVVVQTSSYVSTSYPILGVYELPFVNEGFEQIRRALAYDSPLSRLINETLRPRGLVSLGSITTTPEWLFTVDRPIEKPEDVRGLRIRTAGQVEGEMVKALGGSPVSMSSAELYEALERGTIDGMVSYMGTVISRDLQNVLNYGTEAHFGDYSVDAYANVDWYDSLPNATREALHSAGRKLTEQGTDHQVAVHEDKYRGIIENSGVELLTLDEQQIATFRKATTPVLEWWKQKVDDPELVDKALKLVRSA</sequence>
<dbReference type="Proteomes" id="UP000218620">
    <property type="component" value="Unassembled WGS sequence"/>
</dbReference>
<dbReference type="Gene3D" id="3.40.190.170">
    <property type="entry name" value="Bacterial extracellular solute-binding protein, family 7"/>
    <property type="match status" value="1"/>
</dbReference>
<dbReference type="PANTHER" id="PTHR33376">
    <property type="match status" value="1"/>
</dbReference>
<name>A0A2A3YSC8_BREAU</name>